<sequence>MDNKKKKSAQRAGRALASPAALSLLFGSFAGNAATLEPVINDSIGIGSVSRIQTDVQQQQQQQQQQSVAQASGAKPKMLRQLAAAIG</sequence>
<evidence type="ECO:0000313" key="2">
    <source>
        <dbReference type="EMBL" id="EPX59291.1"/>
    </source>
</evidence>
<dbReference type="EMBL" id="ANAH02000018">
    <property type="protein sequence ID" value="EPX59291.1"/>
    <property type="molecule type" value="Genomic_DNA"/>
</dbReference>
<feature type="chain" id="PRO_5004567416" evidence="1">
    <location>
        <begin position="34"/>
        <end position="87"/>
    </location>
</feature>
<gene>
    <name evidence="2" type="ORF">D187_003195</name>
</gene>
<keyword evidence="1" id="KW-0732">Signal</keyword>
<dbReference type="AlphaFoldDB" id="S9P823"/>
<dbReference type="RefSeq" id="WP_002643327.1">
    <property type="nucleotide sequence ID" value="NZ_ANAH02000018.1"/>
</dbReference>
<organism evidence="2 3">
    <name type="scientific">Cystobacter fuscus (strain ATCC 25194 / DSM 2262 / NBRC 100088 / M29)</name>
    <dbReference type="NCBI Taxonomy" id="1242864"/>
    <lineage>
        <taxon>Bacteria</taxon>
        <taxon>Pseudomonadati</taxon>
        <taxon>Myxococcota</taxon>
        <taxon>Myxococcia</taxon>
        <taxon>Myxococcales</taxon>
        <taxon>Cystobacterineae</taxon>
        <taxon>Archangiaceae</taxon>
        <taxon>Cystobacter</taxon>
    </lineage>
</organism>
<protein>
    <submittedName>
        <fullName evidence="2">Uncharacterized protein</fullName>
    </submittedName>
</protein>
<accession>S9P823</accession>
<reference evidence="2" key="1">
    <citation type="submission" date="2013-05" db="EMBL/GenBank/DDBJ databases">
        <title>Genome assembly of Cystobacter fuscus DSM 2262.</title>
        <authorList>
            <person name="Sharma G."/>
            <person name="Khatri I."/>
            <person name="Kaur C."/>
            <person name="Mayilraj S."/>
            <person name="Subramanian S."/>
        </authorList>
    </citation>
    <scope>NUCLEOTIDE SEQUENCE [LARGE SCALE GENOMIC DNA]</scope>
    <source>
        <strain evidence="2">DSM 2262</strain>
    </source>
</reference>
<keyword evidence="3" id="KW-1185">Reference proteome</keyword>
<comment type="caution">
    <text evidence="2">The sequence shown here is derived from an EMBL/GenBank/DDBJ whole genome shotgun (WGS) entry which is preliminary data.</text>
</comment>
<name>S9P823_CYSF2</name>
<evidence type="ECO:0000256" key="1">
    <source>
        <dbReference type="SAM" id="SignalP"/>
    </source>
</evidence>
<feature type="signal peptide" evidence="1">
    <location>
        <begin position="1"/>
        <end position="33"/>
    </location>
</feature>
<proteinExistence type="predicted"/>
<dbReference type="Proteomes" id="UP000011682">
    <property type="component" value="Unassembled WGS sequence"/>
</dbReference>
<evidence type="ECO:0000313" key="3">
    <source>
        <dbReference type="Proteomes" id="UP000011682"/>
    </source>
</evidence>